<dbReference type="Gene3D" id="3.40.47.10">
    <property type="match status" value="1"/>
</dbReference>
<evidence type="ECO:0000313" key="4">
    <source>
        <dbReference type="Proteomes" id="UP001596406"/>
    </source>
</evidence>
<evidence type="ECO:0000256" key="2">
    <source>
        <dbReference type="SAM" id="MobiDB-lite"/>
    </source>
</evidence>
<keyword evidence="1" id="KW-0414">Isoprene biosynthesis</keyword>
<feature type="compositionally biased region" description="Basic and acidic residues" evidence="2">
    <location>
        <begin position="179"/>
        <end position="197"/>
    </location>
</feature>
<dbReference type="EMBL" id="JBHSXM010000006">
    <property type="protein sequence ID" value="MFC6838494.1"/>
    <property type="molecule type" value="Genomic_DNA"/>
</dbReference>
<comment type="caution">
    <text evidence="3">The sequence shown here is derived from an EMBL/GenBank/DDBJ whole genome shotgun (WGS) entry which is preliminary data.</text>
</comment>
<organism evidence="3 4">
    <name type="scientific">Halomarina ordinaria</name>
    <dbReference type="NCBI Taxonomy" id="3033939"/>
    <lineage>
        <taxon>Archaea</taxon>
        <taxon>Methanobacteriati</taxon>
        <taxon>Methanobacteriota</taxon>
        <taxon>Stenosarchaea group</taxon>
        <taxon>Halobacteria</taxon>
        <taxon>Halobacteriales</taxon>
        <taxon>Natronomonadaceae</taxon>
        <taxon>Halomarina</taxon>
    </lineage>
</organism>
<sequence>MVVVAGCGGYVPLYRIERDTIAAQFGESGRGESAVPARDENHVTLACEAAETALARAALAGDDLDAVLAASVTDPFAEHGIAAHVAYRLGATGDVRTGDFRATPRAATDALFAARDAVEATESTVLVVASDVLPAESGDDDEQYAGAGAGAVVLAPDADAPAASLTGWGQETTGFVERHREHGERARSGDARFERRHGVAPATEAAVERALDGGEAPARAVASAPDARLARTALRSVDAERVSTFDDVGSAGVASFFLDLAHLLETTDAGTPALAACYGAGGADAVALEVGSGSTEGPTVSALLDAKEYVTYAKHLEYRRPVEYQGVNRA</sequence>
<feature type="region of interest" description="Disordered" evidence="2">
    <location>
        <begin position="179"/>
        <end position="199"/>
    </location>
</feature>
<dbReference type="RefSeq" id="WP_304450183.1">
    <property type="nucleotide sequence ID" value="NZ_JARRAH010000006.1"/>
</dbReference>
<protein>
    <recommendedName>
        <fullName evidence="5">Hydroxymethylglutaryl-CoA synthase</fullName>
    </recommendedName>
</protein>
<dbReference type="InterPro" id="IPR016039">
    <property type="entry name" value="Thiolase-like"/>
</dbReference>
<evidence type="ECO:0000256" key="1">
    <source>
        <dbReference type="ARBA" id="ARBA00023229"/>
    </source>
</evidence>
<gene>
    <name evidence="3" type="ORF">ACFQHK_18600</name>
</gene>
<name>A0ABD5UHX6_9EURY</name>
<dbReference type="GO" id="GO:0008299">
    <property type="term" value="P:isoprenoid biosynthetic process"/>
    <property type="evidence" value="ECO:0007669"/>
    <property type="project" value="UniProtKB-KW"/>
</dbReference>
<dbReference type="Proteomes" id="UP001596406">
    <property type="component" value="Unassembled WGS sequence"/>
</dbReference>
<evidence type="ECO:0000313" key="3">
    <source>
        <dbReference type="EMBL" id="MFC6838494.1"/>
    </source>
</evidence>
<accession>A0ABD5UHX6</accession>
<dbReference type="AlphaFoldDB" id="A0ABD5UHX6"/>
<evidence type="ECO:0008006" key="5">
    <source>
        <dbReference type="Google" id="ProtNLM"/>
    </source>
</evidence>
<dbReference type="SUPFAM" id="SSF53901">
    <property type="entry name" value="Thiolase-like"/>
    <property type="match status" value="1"/>
</dbReference>
<reference evidence="3 4" key="1">
    <citation type="journal article" date="2019" name="Int. J. Syst. Evol. Microbiol.">
        <title>The Global Catalogue of Microorganisms (GCM) 10K type strain sequencing project: providing services to taxonomists for standard genome sequencing and annotation.</title>
        <authorList>
            <consortium name="The Broad Institute Genomics Platform"/>
            <consortium name="The Broad Institute Genome Sequencing Center for Infectious Disease"/>
            <person name="Wu L."/>
            <person name="Ma J."/>
        </authorList>
    </citation>
    <scope>NUCLEOTIDE SEQUENCE [LARGE SCALE GENOMIC DNA]</scope>
    <source>
        <strain evidence="3 4">PSRA2</strain>
    </source>
</reference>
<keyword evidence="4" id="KW-1185">Reference proteome</keyword>
<proteinExistence type="predicted"/>